<dbReference type="CDD" id="cd05233">
    <property type="entry name" value="SDR_c"/>
    <property type="match status" value="1"/>
</dbReference>
<dbReference type="GO" id="GO:0016020">
    <property type="term" value="C:membrane"/>
    <property type="evidence" value="ECO:0007669"/>
    <property type="project" value="TreeGrafter"/>
</dbReference>
<keyword evidence="2" id="KW-0560">Oxidoreductase</keyword>
<dbReference type="PIRSF" id="PIRSF000126">
    <property type="entry name" value="11-beta-HSD1"/>
    <property type="match status" value="1"/>
</dbReference>
<evidence type="ECO:0000313" key="4">
    <source>
        <dbReference type="EMBL" id="CAB4936718.1"/>
    </source>
</evidence>
<dbReference type="Pfam" id="PF00106">
    <property type="entry name" value="adh_short"/>
    <property type="match status" value="1"/>
</dbReference>
<dbReference type="InterPro" id="IPR057326">
    <property type="entry name" value="KR_dom"/>
</dbReference>
<accession>A0A6J7J052</accession>
<reference evidence="4" key="1">
    <citation type="submission" date="2020-05" db="EMBL/GenBank/DDBJ databases">
        <authorList>
            <person name="Chiriac C."/>
            <person name="Salcher M."/>
            <person name="Ghai R."/>
            <person name="Kavagutti S V."/>
        </authorList>
    </citation>
    <scope>NUCLEOTIDE SEQUENCE</scope>
</reference>
<dbReference type="InterPro" id="IPR002347">
    <property type="entry name" value="SDR_fam"/>
</dbReference>
<proteinExistence type="inferred from homology"/>
<dbReference type="GO" id="GO:0016491">
    <property type="term" value="F:oxidoreductase activity"/>
    <property type="evidence" value="ECO:0007669"/>
    <property type="project" value="UniProtKB-KW"/>
</dbReference>
<dbReference type="PRINTS" id="PR00081">
    <property type="entry name" value="GDHRDH"/>
</dbReference>
<dbReference type="Gene3D" id="3.40.50.720">
    <property type="entry name" value="NAD(P)-binding Rossmann-like Domain"/>
    <property type="match status" value="1"/>
</dbReference>
<dbReference type="AlphaFoldDB" id="A0A6J7J052"/>
<dbReference type="SMART" id="SM00822">
    <property type="entry name" value="PKS_KR"/>
    <property type="match status" value="1"/>
</dbReference>
<dbReference type="SUPFAM" id="SSF51735">
    <property type="entry name" value="NAD(P)-binding Rossmann-fold domains"/>
    <property type="match status" value="1"/>
</dbReference>
<protein>
    <submittedName>
        <fullName evidence="4">Unannotated protein</fullName>
    </submittedName>
</protein>
<evidence type="ECO:0000259" key="3">
    <source>
        <dbReference type="SMART" id="SM00822"/>
    </source>
</evidence>
<organism evidence="4">
    <name type="scientific">freshwater metagenome</name>
    <dbReference type="NCBI Taxonomy" id="449393"/>
    <lineage>
        <taxon>unclassified sequences</taxon>
        <taxon>metagenomes</taxon>
        <taxon>ecological metagenomes</taxon>
    </lineage>
</organism>
<gene>
    <name evidence="4" type="ORF">UFOPK3772_00617</name>
</gene>
<evidence type="ECO:0000256" key="2">
    <source>
        <dbReference type="ARBA" id="ARBA00023002"/>
    </source>
</evidence>
<dbReference type="PANTHER" id="PTHR44196:SF2">
    <property type="entry name" value="SHORT-CHAIN DEHYDROGENASE-RELATED"/>
    <property type="match status" value="1"/>
</dbReference>
<dbReference type="InterPro" id="IPR036291">
    <property type="entry name" value="NAD(P)-bd_dom_sf"/>
</dbReference>
<evidence type="ECO:0000256" key="1">
    <source>
        <dbReference type="ARBA" id="ARBA00006484"/>
    </source>
</evidence>
<sequence>MRVPGTALVTGPTSGIGEAFARLLASKGHDLVLVARDEDRLAALAESLSSAHGVTVEVLPADLSDREQLSVVEQRLLDRDRPIAVLVNNAGFGVKARFTRGEISDEQRMVDVLVIAVMRLSHAAAVSMGERGEGAIVNVSSVASWLTGSTYSAAKAWVTVFSEGLAGEVAPLGVSVTAVCPGYVHTEFHERADMNMGSVPGWMWLDADRVAAKAMRDVDRGKVLSVTGSQYKAMGVLLRHSPRALVRRIGNAR</sequence>
<dbReference type="PANTHER" id="PTHR44196">
    <property type="entry name" value="DEHYDROGENASE/REDUCTASE SDR FAMILY MEMBER 7B"/>
    <property type="match status" value="1"/>
</dbReference>
<name>A0A6J7J052_9ZZZZ</name>
<dbReference type="EMBL" id="CAFBNE010000013">
    <property type="protein sequence ID" value="CAB4936718.1"/>
    <property type="molecule type" value="Genomic_DNA"/>
</dbReference>
<comment type="similarity">
    <text evidence="1">Belongs to the short-chain dehydrogenases/reductases (SDR) family.</text>
</comment>
<dbReference type="PRINTS" id="PR00080">
    <property type="entry name" value="SDRFAMILY"/>
</dbReference>
<feature type="domain" description="Ketoreductase" evidence="3">
    <location>
        <begin position="5"/>
        <end position="182"/>
    </location>
</feature>